<reference evidence="1" key="1">
    <citation type="journal article" date="2014" name="Int. J. Syst. Evol. Microbiol.">
        <title>Complete genome sequence of Corynebacterium casei LMG S-19264T (=DSM 44701T), isolated from a smear-ripened cheese.</title>
        <authorList>
            <consortium name="US DOE Joint Genome Institute (JGI-PGF)"/>
            <person name="Walter F."/>
            <person name="Albersmeier A."/>
            <person name="Kalinowski J."/>
            <person name="Ruckert C."/>
        </authorList>
    </citation>
    <scope>NUCLEOTIDE SEQUENCE</scope>
    <source>
        <strain evidence="1">CGMCC 1.15880</strain>
    </source>
</reference>
<sequence>MGLAVKLDLCPAVFAGDGADFLGLGGGQLRAQCLLEILFIDR</sequence>
<dbReference type="Proteomes" id="UP000628017">
    <property type="component" value="Unassembled WGS sequence"/>
</dbReference>
<keyword evidence="2" id="KW-1185">Reference proteome</keyword>
<organism evidence="1 2">
    <name type="scientific">Neptunicoccus cionae</name>
    <dbReference type="NCBI Taxonomy" id="2035344"/>
    <lineage>
        <taxon>Bacteria</taxon>
        <taxon>Pseudomonadati</taxon>
        <taxon>Pseudomonadota</taxon>
        <taxon>Alphaproteobacteria</taxon>
        <taxon>Rhodobacterales</taxon>
        <taxon>Paracoccaceae</taxon>
        <taxon>Neptunicoccus</taxon>
    </lineage>
</organism>
<protein>
    <submittedName>
        <fullName evidence="1">Uncharacterized protein</fullName>
    </submittedName>
</protein>
<gene>
    <name evidence="1" type="ORF">GCM10011498_11700</name>
</gene>
<name>A0A916QV93_9RHOB</name>
<evidence type="ECO:0000313" key="2">
    <source>
        <dbReference type="Proteomes" id="UP000628017"/>
    </source>
</evidence>
<dbReference type="EMBL" id="BMKA01000002">
    <property type="protein sequence ID" value="GGA13396.1"/>
    <property type="molecule type" value="Genomic_DNA"/>
</dbReference>
<accession>A0A916QV93</accession>
<proteinExistence type="predicted"/>
<comment type="caution">
    <text evidence="1">The sequence shown here is derived from an EMBL/GenBank/DDBJ whole genome shotgun (WGS) entry which is preliminary data.</text>
</comment>
<dbReference type="AlphaFoldDB" id="A0A916QV93"/>
<evidence type="ECO:0000313" key="1">
    <source>
        <dbReference type="EMBL" id="GGA13396.1"/>
    </source>
</evidence>
<reference evidence="1" key="2">
    <citation type="submission" date="2020-09" db="EMBL/GenBank/DDBJ databases">
        <authorList>
            <person name="Sun Q."/>
            <person name="Zhou Y."/>
        </authorList>
    </citation>
    <scope>NUCLEOTIDE SEQUENCE</scope>
    <source>
        <strain evidence="1">CGMCC 1.15880</strain>
    </source>
</reference>